<keyword evidence="1" id="KW-0812">Transmembrane</keyword>
<dbReference type="RefSeq" id="WP_012303042.1">
    <property type="nucleotide sequence ID" value="NC_010424.1"/>
</dbReference>
<dbReference type="EMBL" id="CP000860">
    <property type="protein sequence ID" value="ACA60467.1"/>
    <property type="molecule type" value="Genomic_DNA"/>
</dbReference>
<keyword evidence="3" id="KW-1185">Reference proteome</keyword>
<evidence type="ECO:0000313" key="3">
    <source>
        <dbReference type="Proteomes" id="UP000008544"/>
    </source>
</evidence>
<dbReference type="Proteomes" id="UP000008544">
    <property type="component" value="Chromosome"/>
</dbReference>
<reference evidence="3" key="1">
    <citation type="submission" date="2007-10" db="EMBL/GenBank/DDBJ databases">
        <title>Complete sequence of chromosome of Desulforudis audaxviator MP104C.</title>
        <authorList>
            <person name="Copeland A."/>
            <person name="Lucas S."/>
            <person name="Lapidus A."/>
            <person name="Barry K."/>
            <person name="Glavina del Rio T."/>
            <person name="Dalin E."/>
            <person name="Tice H."/>
            <person name="Bruce D."/>
            <person name="Pitluck S."/>
            <person name="Lowry S.R."/>
            <person name="Larimer F."/>
            <person name="Land M.L."/>
            <person name="Hauser L."/>
            <person name="Kyrpides N."/>
            <person name="Ivanova N.N."/>
            <person name="Richardson P."/>
        </authorList>
    </citation>
    <scope>NUCLEOTIDE SEQUENCE [LARGE SCALE GENOMIC DNA]</scope>
    <source>
        <strain evidence="3">MP104C</strain>
    </source>
</reference>
<evidence type="ECO:0000313" key="2">
    <source>
        <dbReference type="EMBL" id="ACA60467.1"/>
    </source>
</evidence>
<feature type="transmembrane region" description="Helical" evidence="1">
    <location>
        <begin position="20"/>
        <end position="46"/>
    </location>
</feature>
<evidence type="ECO:0000256" key="1">
    <source>
        <dbReference type="SAM" id="Phobius"/>
    </source>
</evidence>
<proteinExistence type="predicted"/>
<sequence>MLEAFWVWTTGLAETAPLLFGLVVVATMAVVGLVCALLADLLFVILRIDLGAYKKEYEEGGGLH</sequence>
<dbReference type="AlphaFoldDB" id="B1I5Y7"/>
<gene>
    <name evidence="2" type="ordered locus">Daud_1976</name>
</gene>
<accession>B1I5Y7</accession>
<dbReference type="eggNOG" id="ENOG5033M1W">
    <property type="taxonomic scope" value="Bacteria"/>
</dbReference>
<protein>
    <submittedName>
        <fullName evidence="2">Uncharacterized protein</fullName>
    </submittedName>
</protein>
<organism evidence="2 3">
    <name type="scientific">Desulforudis audaxviator (strain MP104C)</name>
    <dbReference type="NCBI Taxonomy" id="477974"/>
    <lineage>
        <taxon>Bacteria</taxon>
        <taxon>Bacillati</taxon>
        <taxon>Bacillota</taxon>
        <taxon>Clostridia</taxon>
        <taxon>Thermoanaerobacterales</taxon>
        <taxon>Candidatus Desulforudaceae</taxon>
        <taxon>Candidatus Desulforudis</taxon>
    </lineage>
</organism>
<reference evidence="2 3" key="2">
    <citation type="journal article" date="2008" name="Science">
        <title>Environmental genomics reveals a single-species ecosystem deep within Earth.</title>
        <authorList>
            <person name="Chivian D."/>
            <person name="Brodie E.L."/>
            <person name="Alm E.J."/>
            <person name="Culley D.E."/>
            <person name="Dehal P.S."/>
            <person name="Desantis T.Z."/>
            <person name="Gihring T.M."/>
            <person name="Lapidus A."/>
            <person name="Lin L.H."/>
            <person name="Lowry S.R."/>
            <person name="Moser D.P."/>
            <person name="Richardson P.M."/>
            <person name="Southam G."/>
            <person name="Wanger G."/>
            <person name="Pratt L.M."/>
            <person name="Andersen G.L."/>
            <person name="Hazen T.C."/>
            <person name="Brockman F.J."/>
            <person name="Arkin A.P."/>
            <person name="Onstott T.C."/>
        </authorList>
    </citation>
    <scope>NUCLEOTIDE SEQUENCE [LARGE SCALE GENOMIC DNA]</scope>
    <source>
        <strain evidence="2 3">MP104C</strain>
    </source>
</reference>
<dbReference type="HOGENOM" id="CLU_2860351_0_0_9"/>
<keyword evidence="1" id="KW-1133">Transmembrane helix</keyword>
<dbReference type="KEGG" id="dau:Daud_1976"/>
<name>B1I5Y7_DESAP</name>
<keyword evidence="1" id="KW-0472">Membrane</keyword>